<proteinExistence type="predicted"/>
<dbReference type="PROSITE" id="PS51257">
    <property type="entry name" value="PROKAR_LIPOPROTEIN"/>
    <property type="match status" value="1"/>
</dbReference>
<dbReference type="Pfam" id="PF08309">
    <property type="entry name" value="LVIVD"/>
    <property type="match status" value="3"/>
</dbReference>
<dbReference type="OrthoDB" id="8375at2"/>
<feature type="chain" id="PRO_5003983968" evidence="2">
    <location>
        <begin position="25"/>
        <end position="554"/>
    </location>
</feature>
<dbReference type="AlphaFoldDB" id="L7UJP0"/>
<evidence type="ECO:0000313" key="3">
    <source>
        <dbReference type="EMBL" id="AGC48120.1"/>
    </source>
</evidence>
<protein>
    <submittedName>
        <fullName evidence="3">Putative lipoprotein</fullName>
    </submittedName>
</protein>
<feature type="signal peptide" evidence="2">
    <location>
        <begin position="1"/>
        <end position="24"/>
    </location>
</feature>
<dbReference type="STRING" id="1278073.MYSTI_06847"/>
<sequence>MAVPFRWLKPLLAAVLLFSLTGCDDDPVPQSPDSGTPDSGIPDAGPPDSGPYVWDGTYTEMEDPGDWIDPGAPYAPCTFDASNPDSGVCEQLSRFDVSQCDRDALAALPQEGIYQAVVRNQVILTDGGVRFSVGSFGMHLRAEDAGPSTMFEAPVLHRDTQGGDFSVIGQLARTSTVYTVVGCKTPAPNVITGCIATCRRGVFSRAGTFEAHRVAKSGEPESSGGLTLVGERYTPVGTPVDLYVTKGHAYVVSTPTFMNGKDGGLSIFDVSNPRNPILKTTLTLPGDNFWNGVWAKGDALYIASGNRGTLIYDISQPAAPVFIRSLPTGNPGTHTVLVDGDRLYSMDASSGTYVHELTDPLNPVLRTVIGSPPEVPDGAPHDTFVYQNRLYISNQSYGYVVADVADLDNVRFLGLYDTGPLVYSHHSAVGTFGGKTIAFMGGEFNASHVRVLDVTDPAHIVKIGEFRLRQTTSMHNMLLRGNRLYVVWYHDGLRVLDVSNPTQPKQVAHHLTFREEDPGRSDGAFEGAIGLRIPGDGYVYVVDTSRGLLIYNEL</sequence>
<dbReference type="PATRIC" id="fig|1278073.3.peg.6953"/>
<dbReference type="eggNOG" id="COG5276">
    <property type="taxonomic scope" value="Bacteria"/>
</dbReference>
<dbReference type="InterPro" id="IPR013211">
    <property type="entry name" value="LVIVD"/>
</dbReference>
<dbReference type="HOGENOM" id="CLU_037203_0_0_7"/>
<dbReference type="Proteomes" id="UP000011131">
    <property type="component" value="Chromosome"/>
</dbReference>
<keyword evidence="3" id="KW-0449">Lipoprotein</keyword>
<name>L7UJP0_MYXSD</name>
<gene>
    <name evidence="3" type="ordered locus">MYSTI_06847</name>
</gene>
<dbReference type="RefSeq" id="WP_015352374.1">
    <property type="nucleotide sequence ID" value="NC_020126.1"/>
</dbReference>
<feature type="region of interest" description="Disordered" evidence="1">
    <location>
        <begin position="26"/>
        <end position="54"/>
    </location>
</feature>
<keyword evidence="4" id="KW-1185">Reference proteome</keyword>
<evidence type="ECO:0000313" key="4">
    <source>
        <dbReference type="Proteomes" id="UP000011131"/>
    </source>
</evidence>
<organism evidence="3 4">
    <name type="scientific">Myxococcus stipitatus (strain DSM 14675 / JCM 12634 / Mx s8)</name>
    <dbReference type="NCBI Taxonomy" id="1278073"/>
    <lineage>
        <taxon>Bacteria</taxon>
        <taxon>Pseudomonadati</taxon>
        <taxon>Myxococcota</taxon>
        <taxon>Myxococcia</taxon>
        <taxon>Myxococcales</taxon>
        <taxon>Cystobacterineae</taxon>
        <taxon>Myxococcaceae</taxon>
        <taxon>Myxococcus</taxon>
    </lineage>
</organism>
<evidence type="ECO:0000256" key="2">
    <source>
        <dbReference type="SAM" id="SignalP"/>
    </source>
</evidence>
<dbReference type="InterPro" id="IPR011047">
    <property type="entry name" value="Quinoprotein_ADH-like_sf"/>
</dbReference>
<dbReference type="KEGG" id="msd:MYSTI_06847"/>
<dbReference type="Gene3D" id="2.130.10.10">
    <property type="entry name" value="YVTN repeat-like/Quinoprotein amine dehydrogenase"/>
    <property type="match status" value="1"/>
</dbReference>
<dbReference type="InterPro" id="IPR015943">
    <property type="entry name" value="WD40/YVTN_repeat-like_dom_sf"/>
</dbReference>
<evidence type="ECO:0000256" key="1">
    <source>
        <dbReference type="SAM" id="MobiDB-lite"/>
    </source>
</evidence>
<reference evidence="3 4" key="1">
    <citation type="journal article" date="2013" name="Genome Announc.">
        <title>Complete genome sequence of Myxococcus stipitatus strain DSM 14675, a fruiting myxobacterium.</title>
        <authorList>
            <person name="Huntley S."/>
            <person name="Kneip S."/>
            <person name="Treuner-Lange A."/>
            <person name="Sogaard-Andersen L."/>
        </authorList>
    </citation>
    <scope>NUCLEOTIDE SEQUENCE [LARGE SCALE GENOMIC DNA]</scope>
    <source>
        <strain evidence="4">DSM 14675 / JCM 12634 / Mx s8</strain>
    </source>
</reference>
<keyword evidence="2" id="KW-0732">Signal</keyword>
<accession>L7UJP0</accession>
<dbReference type="EMBL" id="CP004025">
    <property type="protein sequence ID" value="AGC48120.1"/>
    <property type="molecule type" value="Genomic_DNA"/>
</dbReference>
<dbReference type="SUPFAM" id="SSF50998">
    <property type="entry name" value="Quinoprotein alcohol dehydrogenase-like"/>
    <property type="match status" value="1"/>
</dbReference>